<proteinExistence type="predicted"/>
<reference evidence="1 2" key="1">
    <citation type="submission" date="2019-09" db="EMBL/GenBank/DDBJ databases">
        <title>Draft genome sequences of 48 bacterial type strains from the CCUG.</title>
        <authorList>
            <person name="Tunovic T."/>
            <person name="Pineiro-Iglesias B."/>
            <person name="Unosson C."/>
            <person name="Inganas E."/>
            <person name="Ohlen M."/>
            <person name="Cardew S."/>
            <person name="Jensie-Markopoulos S."/>
            <person name="Salva-Serra F."/>
            <person name="Jaen-Luchoro D."/>
            <person name="Karlsson R."/>
            <person name="Svensson-Stadler L."/>
            <person name="Chun J."/>
            <person name="Moore E."/>
        </authorList>
    </citation>
    <scope>NUCLEOTIDE SEQUENCE [LARGE SCALE GENOMIC DNA]</scope>
    <source>
        <strain evidence="1 2">CCUG 54555</strain>
    </source>
</reference>
<dbReference type="EC" id="2.7.1.130" evidence="1"/>
<evidence type="ECO:0000313" key="1">
    <source>
        <dbReference type="EMBL" id="KAB0631400.1"/>
    </source>
</evidence>
<organism evidence="1 2">
    <name type="scientific">Burkholderia latens</name>
    <dbReference type="NCBI Taxonomy" id="488446"/>
    <lineage>
        <taxon>Bacteria</taxon>
        <taxon>Pseudomonadati</taxon>
        <taxon>Pseudomonadota</taxon>
        <taxon>Betaproteobacteria</taxon>
        <taxon>Burkholderiales</taxon>
        <taxon>Burkholderiaceae</taxon>
        <taxon>Burkholderia</taxon>
        <taxon>Burkholderia cepacia complex</taxon>
    </lineage>
</organism>
<gene>
    <name evidence="1" type="ORF">F7R21_31720</name>
</gene>
<comment type="caution">
    <text evidence="1">The sequence shown here is derived from an EMBL/GenBank/DDBJ whole genome shotgun (WGS) entry which is preliminary data.</text>
</comment>
<dbReference type="AlphaFoldDB" id="A0A6H9T1B4"/>
<dbReference type="GO" id="GO:0009029">
    <property type="term" value="F:lipid-A 4'-kinase activity"/>
    <property type="evidence" value="ECO:0007669"/>
    <property type="project" value="UniProtKB-EC"/>
</dbReference>
<protein>
    <submittedName>
        <fullName evidence="1">Tetraacyldisaccharide 4'-kinase</fullName>
        <ecNumber evidence="1">2.7.1.130</ecNumber>
    </submittedName>
</protein>
<accession>A0A6H9T1B4</accession>
<sequence length="57" mass="6348">MPPSEDLAAVAAQWRIRLDESVPRRGARRAAPGPMSARGGPLARLEARLTREWQRRG</sequence>
<keyword evidence="2" id="KW-1185">Reference proteome</keyword>
<name>A0A6H9T1B4_9BURK</name>
<feature type="non-terminal residue" evidence="1">
    <location>
        <position position="57"/>
    </location>
</feature>
<keyword evidence="1" id="KW-0418">Kinase</keyword>
<evidence type="ECO:0000313" key="2">
    <source>
        <dbReference type="Proteomes" id="UP000430232"/>
    </source>
</evidence>
<dbReference type="EMBL" id="VZOJ01000166">
    <property type="protein sequence ID" value="KAB0631400.1"/>
    <property type="molecule type" value="Genomic_DNA"/>
</dbReference>
<keyword evidence="1" id="KW-0808">Transferase</keyword>
<dbReference type="Proteomes" id="UP000430232">
    <property type="component" value="Unassembled WGS sequence"/>
</dbReference>